<sequence>MQDYFKYEKEGWDKSQKPPDFKLGDLELVSNLKFNSIKGPNKLKDYFTGPFIIAALHGLNSVQLELTGELMRTPPALPEILIKLYSSSDKVLFSLRNKEPLEIPPLKEGEEKKIVKVLKERSTRNKKREYIVGYGNPAQEF</sequence>
<dbReference type="AlphaFoldDB" id="A0A9Q3D9B6"/>
<evidence type="ECO:0000313" key="2">
    <source>
        <dbReference type="Proteomes" id="UP000765509"/>
    </source>
</evidence>
<dbReference type="Proteomes" id="UP000765509">
    <property type="component" value="Unassembled WGS sequence"/>
</dbReference>
<keyword evidence="2" id="KW-1185">Reference proteome</keyword>
<protein>
    <submittedName>
        <fullName evidence="1">Uncharacterized protein</fullName>
    </submittedName>
</protein>
<proteinExistence type="predicted"/>
<accession>A0A9Q3D9B6</accession>
<organism evidence="1 2">
    <name type="scientific">Austropuccinia psidii MF-1</name>
    <dbReference type="NCBI Taxonomy" id="1389203"/>
    <lineage>
        <taxon>Eukaryota</taxon>
        <taxon>Fungi</taxon>
        <taxon>Dikarya</taxon>
        <taxon>Basidiomycota</taxon>
        <taxon>Pucciniomycotina</taxon>
        <taxon>Pucciniomycetes</taxon>
        <taxon>Pucciniales</taxon>
        <taxon>Sphaerophragmiaceae</taxon>
        <taxon>Austropuccinia</taxon>
    </lineage>
</organism>
<comment type="caution">
    <text evidence="1">The sequence shown here is derived from an EMBL/GenBank/DDBJ whole genome shotgun (WGS) entry which is preliminary data.</text>
</comment>
<name>A0A9Q3D9B6_9BASI</name>
<gene>
    <name evidence="1" type="ORF">O181_039216</name>
</gene>
<evidence type="ECO:0000313" key="1">
    <source>
        <dbReference type="EMBL" id="MBW0499501.1"/>
    </source>
</evidence>
<dbReference type="EMBL" id="AVOT02015297">
    <property type="protein sequence ID" value="MBW0499501.1"/>
    <property type="molecule type" value="Genomic_DNA"/>
</dbReference>
<reference evidence="1" key="1">
    <citation type="submission" date="2021-03" db="EMBL/GenBank/DDBJ databases">
        <title>Draft genome sequence of rust myrtle Austropuccinia psidii MF-1, a brazilian biotype.</title>
        <authorList>
            <person name="Quecine M.C."/>
            <person name="Pachon D.M.R."/>
            <person name="Bonatelli M.L."/>
            <person name="Correr F.H."/>
            <person name="Franceschini L.M."/>
            <person name="Leite T.F."/>
            <person name="Margarido G.R.A."/>
            <person name="Almeida C.A."/>
            <person name="Ferrarezi J.A."/>
            <person name="Labate C.A."/>
        </authorList>
    </citation>
    <scope>NUCLEOTIDE SEQUENCE</scope>
    <source>
        <strain evidence="1">MF-1</strain>
    </source>
</reference>